<sequence length="325" mass="36844">MSRLQRLLATAGAIDVDQFDGYVAGRVLLCDADSTVYVAAATTKNIETAKTRFCSGVLTAKFLANAQSVRIELTAAECKKAGRYKLRGVKLYQSNRDKDRKPGLVEPLRKAIGRNMFNIPDGEDWYVHLNFDVEADDTLIMDAWTLGLEHAVIYSADKDLRCWPGRFLDPYDNKVLEPCKGIGTLWWHETKSDKSLIGHGPIFFWAQMLMGDTADAIAGLVKCGKQRAWDLLESYQETEDESAVAELVLREYMAKDQNPWPEAVALWLLRTPEYTFAAHLNTLTLSKELRVWLHKKLMEKWYEESDWRDTAAPTEECDGLSLPTL</sequence>
<reference evidence="1 2" key="1">
    <citation type="submission" date="2014-07" db="EMBL/GenBank/DDBJ databases">
        <title>Synergy as a Rationale for Phage Therapy using Phage Cocktails.</title>
        <authorList>
            <person name="Schmerer M."/>
            <person name="Molineux I.J."/>
            <person name="Bull J.J."/>
        </authorList>
    </citation>
    <scope>NUCLEOTIDE SEQUENCE [LARGE SCALE GENOMIC DNA]</scope>
</reference>
<keyword evidence="1" id="KW-0269">Exonuclease</keyword>
<dbReference type="GO" id="GO:0004527">
    <property type="term" value="F:exonuclease activity"/>
    <property type="evidence" value="ECO:0007669"/>
    <property type="project" value="UniProtKB-KW"/>
</dbReference>
<keyword evidence="1" id="KW-0540">Nuclease</keyword>
<dbReference type="Proteomes" id="UP000029367">
    <property type="component" value="Segment"/>
</dbReference>
<evidence type="ECO:0000313" key="2">
    <source>
        <dbReference type="Proteomes" id="UP000029367"/>
    </source>
</evidence>
<dbReference type="EMBL" id="KM247287">
    <property type="protein sequence ID" value="AIM40523.1"/>
    <property type="molecule type" value="Genomic_DNA"/>
</dbReference>
<dbReference type="OrthoDB" id="6588at10239"/>
<keyword evidence="1" id="KW-0378">Hydrolase</keyword>
<organism evidence="1 2">
    <name type="scientific">Escherichia phage J8-65</name>
    <dbReference type="NCBI Taxonomy" id="1536597"/>
    <lineage>
        <taxon>Viruses</taxon>
        <taxon>Duplodnaviria</taxon>
        <taxon>Heunggongvirae</taxon>
        <taxon>Uroviricota</taxon>
        <taxon>Caudoviricetes</taxon>
        <taxon>Autographivirales</taxon>
        <taxon>Autoscriptoviridae</taxon>
        <taxon>Stentvirinae</taxon>
        <taxon>Bonnellvirus</taxon>
        <taxon>Bonnellvirus smaasur</taxon>
        <taxon>Bonnellvirus J865</taxon>
    </lineage>
</organism>
<name>A0A088F6H0_9CAUD</name>
<dbReference type="GeneID" id="22277670"/>
<dbReference type="InterPro" id="IPR036279">
    <property type="entry name" value="5-3_exonuclease_C_sf"/>
</dbReference>
<keyword evidence="2" id="KW-1185">Reference proteome</keyword>
<accession>A0A088F6H0</accession>
<dbReference type="KEGG" id="vg:22277670"/>
<evidence type="ECO:0000313" key="1">
    <source>
        <dbReference type="EMBL" id="AIM40523.1"/>
    </source>
</evidence>
<dbReference type="SUPFAM" id="SSF47807">
    <property type="entry name" value="5' to 3' exonuclease, C-terminal subdomain"/>
    <property type="match status" value="1"/>
</dbReference>
<dbReference type="RefSeq" id="YP_009101370.1">
    <property type="nucleotide sequence ID" value="NC_025445.1"/>
</dbReference>
<proteinExistence type="predicted"/>
<protein>
    <submittedName>
        <fullName evidence="1">Exonuclease</fullName>
    </submittedName>
</protein>